<keyword evidence="3" id="KW-0408">Iron</keyword>
<evidence type="ECO:0000259" key="4">
    <source>
        <dbReference type="PROSITE" id="PS51007"/>
    </source>
</evidence>
<gene>
    <name evidence="5" type="ORF">METZ01_LOCUS279583</name>
</gene>
<accession>A0A382KR25</accession>
<dbReference type="AlphaFoldDB" id="A0A382KR25"/>
<evidence type="ECO:0000313" key="5">
    <source>
        <dbReference type="EMBL" id="SVC26729.1"/>
    </source>
</evidence>
<dbReference type="Pfam" id="PF00034">
    <property type="entry name" value="Cytochrom_C"/>
    <property type="match status" value="1"/>
</dbReference>
<dbReference type="GO" id="GO:0020037">
    <property type="term" value="F:heme binding"/>
    <property type="evidence" value="ECO:0007669"/>
    <property type="project" value="InterPro"/>
</dbReference>
<sequence length="147" mass="16717">MIRKKMRLGLFYMLYLSLWPMECEASDPEVLKPRVPAEQMEEVRTWTNPFPSTPNNIKKGKVLFHGKAFCVTCHGKDGKGFGNIPGLVGKLPRNFTDKAWQAKRKDGELLWILKNGSIGTAMASFIPLILTEEEAWQVILYVRSFGN</sequence>
<name>A0A382KR25_9ZZZZ</name>
<evidence type="ECO:0000256" key="3">
    <source>
        <dbReference type="ARBA" id="ARBA00023004"/>
    </source>
</evidence>
<dbReference type="InterPro" id="IPR009056">
    <property type="entry name" value="Cyt_c-like_dom"/>
</dbReference>
<proteinExistence type="predicted"/>
<dbReference type="PROSITE" id="PS51007">
    <property type="entry name" value="CYTC"/>
    <property type="match status" value="1"/>
</dbReference>
<dbReference type="EMBL" id="UINC01082189">
    <property type="protein sequence ID" value="SVC26729.1"/>
    <property type="molecule type" value="Genomic_DNA"/>
</dbReference>
<reference evidence="5" key="1">
    <citation type="submission" date="2018-05" db="EMBL/GenBank/DDBJ databases">
        <authorList>
            <person name="Lanie J.A."/>
            <person name="Ng W.-L."/>
            <person name="Kazmierczak K.M."/>
            <person name="Andrzejewski T.M."/>
            <person name="Davidsen T.M."/>
            <person name="Wayne K.J."/>
            <person name="Tettelin H."/>
            <person name="Glass J.I."/>
            <person name="Rusch D."/>
            <person name="Podicherti R."/>
            <person name="Tsui H.-C.T."/>
            <person name="Winkler M.E."/>
        </authorList>
    </citation>
    <scope>NUCLEOTIDE SEQUENCE</scope>
</reference>
<protein>
    <recommendedName>
        <fullName evidence="4">Cytochrome c domain-containing protein</fullName>
    </recommendedName>
</protein>
<dbReference type="GO" id="GO:0046872">
    <property type="term" value="F:metal ion binding"/>
    <property type="evidence" value="ECO:0007669"/>
    <property type="project" value="UniProtKB-KW"/>
</dbReference>
<dbReference type="Gene3D" id="1.10.760.10">
    <property type="entry name" value="Cytochrome c-like domain"/>
    <property type="match status" value="1"/>
</dbReference>
<dbReference type="GO" id="GO:0009055">
    <property type="term" value="F:electron transfer activity"/>
    <property type="evidence" value="ECO:0007669"/>
    <property type="project" value="InterPro"/>
</dbReference>
<evidence type="ECO:0000256" key="2">
    <source>
        <dbReference type="ARBA" id="ARBA00022723"/>
    </source>
</evidence>
<keyword evidence="1" id="KW-0349">Heme</keyword>
<feature type="domain" description="Cytochrome c" evidence="4">
    <location>
        <begin position="55"/>
        <end position="146"/>
    </location>
</feature>
<evidence type="ECO:0000256" key="1">
    <source>
        <dbReference type="ARBA" id="ARBA00022617"/>
    </source>
</evidence>
<dbReference type="InterPro" id="IPR036909">
    <property type="entry name" value="Cyt_c-like_dom_sf"/>
</dbReference>
<keyword evidence="2" id="KW-0479">Metal-binding</keyword>
<dbReference type="SUPFAM" id="SSF46626">
    <property type="entry name" value="Cytochrome c"/>
    <property type="match status" value="1"/>
</dbReference>
<organism evidence="5">
    <name type="scientific">marine metagenome</name>
    <dbReference type="NCBI Taxonomy" id="408172"/>
    <lineage>
        <taxon>unclassified sequences</taxon>
        <taxon>metagenomes</taxon>
        <taxon>ecological metagenomes</taxon>
    </lineage>
</organism>